<organism evidence="2 3">
    <name type="scientific">Fluviicola chungangensis</name>
    <dbReference type="NCBI Taxonomy" id="2597671"/>
    <lineage>
        <taxon>Bacteria</taxon>
        <taxon>Pseudomonadati</taxon>
        <taxon>Bacteroidota</taxon>
        <taxon>Flavobacteriia</taxon>
        <taxon>Flavobacteriales</taxon>
        <taxon>Crocinitomicaceae</taxon>
        <taxon>Fluviicola</taxon>
    </lineage>
</organism>
<dbReference type="Proteomes" id="UP000316008">
    <property type="component" value="Unassembled WGS sequence"/>
</dbReference>
<dbReference type="OrthoDB" id="3078700at2"/>
<keyword evidence="1" id="KW-1133">Transmembrane helix</keyword>
<feature type="transmembrane region" description="Helical" evidence="1">
    <location>
        <begin position="49"/>
        <end position="68"/>
    </location>
</feature>
<dbReference type="RefSeq" id="WP_144331146.1">
    <property type="nucleotide sequence ID" value="NZ_VLPL01000001.1"/>
</dbReference>
<evidence type="ECO:0000313" key="3">
    <source>
        <dbReference type="Proteomes" id="UP000316008"/>
    </source>
</evidence>
<keyword evidence="1" id="KW-0812">Transmembrane</keyword>
<proteinExistence type="predicted"/>
<keyword evidence="1" id="KW-0472">Membrane</keyword>
<dbReference type="AlphaFoldDB" id="A0A556N5Z3"/>
<sequence length="170" mass="19659">MKKELTREIKLAFYGAIAGAIVTSVVDLIRSKPFYTSIWFGLKWFWNNILSFPIPVWGVIIILILSRIKFSSKEQSKKPRFTDYTEDTFAGMNWKWRWEENMGVMEITGLRPLCGECGTSCSVQQGHLLPYMKCPRCDKSGNILKSIDDIERIIIDNIERGNYPKKPSQE</sequence>
<evidence type="ECO:0000256" key="1">
    <source>
        <dbReference type="SAM" id="Phobius"/>
    </source>
</evidence>
<dbReference type="EMBL" id="VLPL01000001">
    <property type="protein sequence ID" value="TSJ47610.1"/>
    <property type="molecule type" value="Genomic_DNA"/>
</dbReference>
<accession>A0A556N5Z3</accession>
<comment type="caution">
    <text evidence="2">The sequence shown here is derived from an EMBL/GenBank/DDBJ whole genome shotgun (WGS) entry which is preliminary data.</text>
</comment>
<gene>
    <name evidence="2" type="ORF">FO442_00340</name>
</gene>
<evidence type="ECO:0000313" key="2">
    <source>
        <dbReference type="EMBL" id="TSJ47610.1"/>
    </source>
</evidence>
<reference evidence="2 3" key="1">
    <citation type="submission" date="2019-07" db="EMBL/GenBank/DDBJ databases">
        <authorList>
            <person name="Huq M.A."/>
        </authorList>
    </citation>
    <scope>NUCLEOTIDE SEQUENCE [LARGE SCALE GENOMIC DNA]</scope>
    <source>
        <strain evidence="2 3">MAH-3</strain>
    </source>
</reference>
<feature type="transmembrane region" description="Helical" evidence="1">
    <location>
        <begin position="12"/>
        <end position="29"/>
    </location>
</feature>
<name>A0A556N5Z3_9FLAO</name>
<keyword evidence="3" id="KW-1185">Reference proteome</keyword>
<protein>
    <submittedName>
        <fullName evidence="2">Uncharacterized protein</fullName>
    </submittedName>
</protein>